<feature type="domain" description="Impact N-terminal" evidence="3">
    <location>
        <begin position="69"/>
        <end position="123"/>
    </location>
</feature>
<keyword evidence="5" id="KW-1185">Reference proteome</keyword>
<comment type="similarity">
    <text evidence="1">Belongs to the IMPACT family.</text>
</comment>
<evidence type="ECO:0000256" key="2">
    <source>
        <dbReference type="SAM" id="MobiDB-lite"/>
    </source>
</evidence>
<dbReference type="InterPro" id="IPR036956">
    <property type="entry name" value="Impact_N_sf"/>
</dbReference>
<proteinExistence type="inferred from homology"/>
<dbReference type="Proteomes" id="UP001054889">
    <property type="component" value="Unassembled WGS sequence"/>
</dbReference>
<dbReference type="Pfam" id="PF01205">
    <property type="entry name" value="Impact_N"/>
    <property type="match status" value="1"/>
</dbReference>
<dbReference type="GO" id="GO:0005737">
    <property type="term" value="C:cytoplasm"/>
    <property type="evidence" value="ECO:0007669"/>
    <property type="project" value="TreeGrafter"/>
</dbReference>
<dbReference type="PANTHER" id="PTHR16301:SF20">
    <property type="entry name" value="IMPACT FAMILY MEMBER YIGZ"/>
    <property type="match status" value="1"/>
</dbReference>
<comment type="caution">
    <text evidence="4">The sequence shown here is derived from an EMBL/GenBank/DDBJ whole genome shotgun (WGS) entry which is preliminary data.</text>
</comment>
<name>A0AAV5D0K6_ELECO</name>
<evidence type="ECO:0000259" key="3">
    <source>
        <dbReference type="Pfam" id="PF01205"/>
    </source>
</evidence>
<accession>A0AAV5D0K6</accession>
<dbReference type="InterPro" id="IPR020568">
    <property type="entry name" value="Ribosomal_Su5_D2-typ_SF"/>
</dbReference>
<evidence type="ECO:0000256" key="1">
    <source>
        <dbReference type="ARBA" id="ARBA00007665"/>
    </source>
</evidence>
<dbReference type="EMBL" id="BQKI01000010">
    <property type="protein sequence ID" value="GJN03799.1"/>
    <property type="molecule type" value="Genomic_DNA"/>
</dbReference>
<dbReference type="Gene3D" id="3.30.230.30">
    <property type="entry name" value="Impact, N-terminal domain"/>
    <property type="match status" value="1"/>
</dbReference>
<sequence length="157" mass="17167">MAAASRLRSIPLLLPRPEAAAAALRRSLCASPSRASASAQAMSTPSASSSTPSPYTTLQGRVRCEREIKKSKFIAIAASVPNERAAMAFLDEVKDTRATHNCWAYKLQHFQAEDIKQDYDTGKDGTVMVMFKVEYEKIEDLGNAVNSACSRKIELLL</sequence>
<gene>
    <name evidence="4" type="primary">ga21279</name>
    <name evidence="4" type="ORF">PR202_ga21279</name>
</gene>
<evidence type="ECO:0000313" key="5">
    <source>
        <dbReference type="Proteomes" id="UP001054889"/>
    </source>
</evidence>
<dbReference type="PANTHER" id="PTHR16301">
    <property type="entry name" value="IMPACT-RELATED"/>
    <property type="match status" value="1"/>
</dbReference>
<reference evidence="4" key="1">
    <citation type="journal article" date="2018" name="DNA Res.">
        <title>Multiple hybrid de novo genome assembly of finger millet, an orphan allotetraploid crop.</title>
        <authorList>
            <person name="Hatakeyama M."/>
            <person name="Aluri S."/>
            <person name="Balachadran M.T."/>
            <person name="Sivarajan S.R."/>
            <person name="Patrignani A."/>
            <person name="Gruter S."/>
            <person name="Poveda L."/>
            <person name="Shimizu-Inatsugi R."/>
            <person name="Baeten J."/>
            <person name="Francoijs K.J."/>
            <person name="Nataraja K.N."/>
            <person name="Reddy Y.A.N."/>
            <person name="Phadnis S."/>
            <person name="Ravikumar R.L."/>
            <person name="Schlapbach R."/>
            <person name="Sreeman S.M."/>
            <person name="Shimizu K.K."/>
        </authorList>
    </citation>
    <scope>NUCLEOTIDE SEQUENCE</scope>
</reference>
<protein>
    <recommendedName>
        <fullName evidence="3">Impact N-terminal domain-containing protein</fullName>
    </recommendedName>
</protein>
<organism evidence="4 5">
    <name type="scientific">Eleusine coracana subsp. coracana</name>
    <dbReference type="NCBI Taxonomy" id="191504"/>
    <lineage>
        <taxon>Eukaryota</taxon>
        <taxon>Viridiplantae</taxon>
        <taxon>Streptophyta</taxon>
        <taxon>Embryophyta</taxon>
        <taxon>Tracheophyta</taxon>
        <taxon>Spermatophyta</taxon>
        <taxon>Magnoliopsida</taxon>
        <taxon>Liliopsida</taxon>
        <taxon>Poales</taxon>
        <taxon>Poaceae</taxon>
        <taxon>PACMAD clade</taxon>
        <taxon>Chloridoideae</taxon>
        <taxon>Cynodonteae</taxon>
        <taxon>Eleusininae</taxon>
        <taxon>Eleusine</taxon>
    </lineage>
</organism>
<feature type="region of interest" description="Disordered" evidence="2">
    <location>
        <begin position="35"/>
        <end position="59"/>
    </location>
</feature>
<dbReference type="AlphaFoldDB" id="A0AAV5D0K6"/>
<dbReference type="GO" id="GO:0006446">
    <property type="term" value="P:regulation of translational initiation"/>
    <property type="evidence" value="ECO:0007669"/>
    <property type="project" value="TreeGrafter"/>
</dbReference>
<evidence type="ECO:0000313" key="4">
    <source>
        <dbReference type="EMBL" id="GJN03799.1"/>
    </source>
</evidence>
<feature type="compositionally biased region" description="Low complexity" evidence="2">
    <location>
        <begin position="35"/>
        <end position="57"/>
    </location>
</feature>
<dbReference type="InterPro" id="IPR001498">
    <property type="entry name" value="Impact_N"/>
</dbReference>
<dbReference type="InterPro" id="IPR023582">
    <property type="entry name" value="Impact"/>
</dbReference>
<dbReference type="SUPFAM" id="SSF54211">
    <property type="entry name" value="Ribosomal protein S5 domain 2-like"/>
    <property type="match status" value="1"/>
</dbReference>
<reference evidence="4" key="2">
    <citation type="submission" date="2021-12" db="EMBL/GenBank/DDBJ databases">
        <title>Resequencing data analysis of finger millet.</title>
        <authorList>
            <person name="Hatakeyama M."/>
            <person name="Aluri S."/>
            <person name="Balachadran M.T."/>
            <person name="Sivarajan S.R."/>
            <person name="Poveda L."/>
            <person name="Shimizu-Inatsugi R."/>
            <person name="Schlapbach R."/>
            <person name="Sreeman S.M."/>
            <person name="Shimizu K.K."/>
        </authorList>
    </citation>
    <scope>NUCLEOTIDE SEQUENCE</scope>
</reference>